<dbReference type="GO" id="GO:0004348">
    <property type="term" value="F:glucosylceramidase activity"/>
    <property type="evidence" value="ECO:0007669"/>
    <property type="project" value="InterPro"/>
</dbReference>
<dbReference type="PANTHER" id="PTHR11069">
    <property type="entry name" value="GLUCOSYLCERAMIDASE"/>
    <property type="match status" value="1"/>
</dbReference>
<proteinExistence type="inferred from homology"/>
<dbReference type="EMBL" id="WCRS01000001">
    <property type="protein sequence ID" value="KAB4479286.1"/>
    <property type="molecule type" value="Genomic_DNA"/>
</dbReference>
<dbReference type="GO" id="GO:0016020">
    <property type="term" value="C:membrane"/>
    <property type="evidence" value="ECO:0007669"/>
    <property type="project" value="GOC"/>
</dbReference>
<dbReference type="GO" id="GO:0006680">
    <property type="term" value="P:glucosylceramide catabolic process"/>
    <property type="evidence" value="ECO:0007669"/>
    <property type="project" value="TreeGrafter"/>
</dbReference>
<evidence type="ECO:0000256" key="1">
    <source>
        <dbReference type="ARBA" id="ARBA00005382"/>
    </source>
</evidence>
<organism evidence="8 9">
    <name type="scientific">Bacteroides thetaiotaomicron</name>
    <dbReference type="NCBI Taxonomy" id="818"/>
    <lineage>
        <taxon>Bacteria</taxon>
        <taxon>Pseudomonadati</taxon>
        <taxon>Bacteroidota</taxon>
        <taxon>Bacteroidia</taxon>
        <taxon>Bacteroidales</taxon>
        <taxon>Bacteroidaceae</taxon>
        <taxon>Bacteroides</taxon>
    </lineage>
</organism>
<comment type="similarity">
    <text evidence="1 4">Belongs to the glycosyl hydrolase 30 family.</text>
</comment>
<dbReference type="Pfam" id="PF17189">
    <property type="entry name" value="Glyco_hydro_30C"/>
    <property type="match status" value="1"/>
</dbReference>
<dbReference type="SUPFAM" id="SSF51445">
    <property type="entry name" value="(Trans)glycosidases"/>
    <property type="match status" value="1"/>
</dbReference>
<keyword evidence="2 5" id="KW-0732">Signal</keyword>
<dbReference type="PANTHER" id="PTHR11069:SF23">
    <property type="entry name" value="LYSOSOMAL ACID GLUCOSYLCERAMIDASE"/>
    <property type="match status" value="1"/>
</dbReference>
<keyword evidence="4" id="KW-0326">Glycosidase</keyword>
<dbReference type="Gene3D" id="2.60.40.1180">
    <property type="entry name" value="Golgi alpha-mannosidase II"/>
    <property type="match status" value="1"/>
</dbReference>
<sequence>MKVKCLYLLSLLALNNMFVSAQKAKMYTSSDKVKWQQTSVDVRKQQNLDADIVVSATADQVIDGFGGTFSELGWDALSLLTQEQRNAVLRELFGPDGMRFTFCRIPLGANDFARDWYSFNETPGDFEMKNFSIERDKTAMIPYVKAALSFNPDLKLWASPWSPPVWMKKTRHYATAPGDHNDFTEENEVTGDHLIQEPEYLAAYVLYLSKFIDAYKENGINVSMLQFQNEPYTKHQWPNCSRLPESMANFIGKYLGPAFSKRHPDVELWFGTFNCNKMEDLDCVMQHPSAFRYLRGIGLQWEGKDIVDTIHRKYPAMKLMQTENECGGGSIDWAAAEHTFDLLQTYLNGGVNSYMYFNMVLQDEGASSWGWRQNSLIRVDSRTKRVAYTPEFYLMKHLSHFVKVGARRLKVSKGENVLVFRNPDGQIVIFCVNKDTKDQNLVLSCQGSVINLKLAPKTFNTILI</sequence>
<name>A0A6I0SEE9_BACT4</name>
<feature type="domain" description="Glycosyl hydrolase family 30 TIM-barrel" evidence="6">
    <location>
        <begin position="62"/>
        <end position="402"/>
    </location>
</feature>
<dbReference type="PRINTS" id="PR00843">
    <property type="entry name" value="GLHYDRLASE30"/>
</dbReference>
<feature type="signal peptide" evidence="5">
    <location>
        <begin position="1"/>
        <end position="21"/>
    </location>
</feature>
<evidence type="ECO:0000313" key="9">
    <source>
        <dbReference type="Proteomes" id="UP000488521"/>
    </source>
</evidence>
<protein>
    <submittedName>
        <fullName evidence="8">Glycosyl hydrolase family 30</fullName>
    </submittedName>
</protein>
<dbReference type="Pfam" id="PF02055">
    <property type="entry name" value="Glyco_hydro_30"/>
    <property type="match status" value="1"/>
</dbReference>
<evidence type="ECO:0000256" key="4">
    <source>
        <dbReference type="RuleBase" id="RU361188"/>
    </source>
</evidence>
<feature type="domain" description="Glycosyl hydrolase family 30 beta sandwich" evidence="7">
    <location>
        <begin position="405"/>
        <end position="462"/>
    </location>
</feature>
<dbReference type="AlphaFoldDB" id="A0A6I0SEE9"/>
<evidence type="ECO:0000256" key="5">
    <source>
        <dbReference type="SAM" id="SignalP"/>
    </source>
</evidence>
<feature type="chain" id="PRO_5030153459" evidence="5">
    <location>
        <begin position="22"/>
        <end position="464"/>
    </location>
</feature>
<dbReference type="InterPro" id="IPR033453">
    <property type="entry name" value="Glyco_hydro_30_TIM-barrel"/>
</dbReference>
<dbReference type="InterPro" id="IPR001139">
    <property type="entry name" value="Glyco_hydro_30"/>
</dbReference>
<accession>A0A6I0SEE9</accession>
<dbReference type="InterPro" id="IPR033452">
    <property type="entry name" value="GH30_C"/>
</dbReference>
<dbReference type="Proteomes" id="UP000488521">
    <property type="component" value="Unassembled WGS sequence"/>
</dbReference>
<dbReference type="InterPro" id="IPR017853">
    <property type="entry name" value="GH"/>
</dbReference>
<evidence type="ECO:0000313" key="8">
    <source>
        <dbReference type="EMBL" id="KAB4479286.1"/>
    </source>
</evidence>
<dbReference type="InterPro" id="IPR013780">
    <property type="entry name" value="Glyco_hydro_b"/>
</dbReference>
<evidence type="ECO:0000259" key="7">
    <source>
        <dbReference type="Pfam" id="PF17189"/>
    </source>
</evidence>
<evidence type="ECO:0000259" key="6">
    <source>
        <dbReference type="Pfam" id="PF02055"/>
    </source>
</evidence>
<evidence type="ECO:0000256" key="3">
    <source>
        <dbReference type="ARBA" id="ARBA00022801"/>
    </source>
</evidence>
<gene>
    <name evidence="8" type="ORF">GAN59_01835</name>
</gene>
<comment type="caution">
    <text evidence="8">The sequence shown here is derived from an EMBL/GenBank/DDBJ whole genome shotgun (WGS) entry which is preliminary data.</text>
</comment>
<dbReference type="Gene3D" id="3.20.20.80">
    <property type="entry name" value="Glycosidases"/>
    <property type="match status" value="1"/>
</dbReference>
<reference evidence="8 9" key="1">
    <citation type="journal article" date="2019" name="Nat. Med.">
        <title>A library of human gut bacterial isolates paired with longitudinal multiomics data enables mechanistic microbiome research.</title>
        <authorList>
            <person name="Poyet M."/>
            <person name="Groussin M."/>
            <person name="Gibbons S.M."/>
            <person name="Avila-Pacheco J."/>
            <person name="Jiang X."/>
            <person name="Kearney S.M."/>
            <person name="Perrotta A.R."/>
            <person name="Berdy B."/>
            <person name="Zhao S."/>
            <person name="Lieberman T.D."/>
            <person name="Swanson P.K."/>
            <person name="Smith M."/>
            <person name="Roesemann S."/>
            <person name="Alexander J.E."/>
            <person name="Rich S.A."/>
            <person name="Livny J."/>
            <person name="Vlamakis H."/>
            <person name="Clish C."/>
            <person name="Bullock K."/>
            <person name="Deik A."/>
            <person name="Scott J."/>
            <person name="Pierce K.A."/>
            <person name="Xavier R.J."/>
            <person name="Alm E.J."/>
        </authorList>
    </citation>
    <scope>NUCLEOTIDE SEQUENCE [LARGE SCALE GENOMIC DNA]</scope>
    <source>
        <strain evidence="8 9">BIOML-A156</strain>
    </source>
</reference>
<evidence type="ECO:0000256" key="2">
    <source>
        <dbReference type="ARBA" id="ARBA00022729"/>
    </source>
</evidence>
<keyword evidence="3 4" id="KW-0378">Hydrolase</keyword>